<dbReference type="RefSeq" id="WP_281896031.1">
    <property type="nucleotide sequence ID" value="NZ_BSDI01000013.1"/>
</dbReference>
<organism evidence="2 3">
    <name type="scientific">Phytohabitans aurantiacus</name>
    <dbReference type="NCBI Taxonomy" id="3016789"/>
    <lineage>
        <taxon>Bacteria</taxon>
        <taxon>Bacillati</taxon>
        <taxon>Actinomycetota</taxon>
        <taxon>Actinomycetes</taxon>
        <taxon>Micromonosporales</taxon>
        <taxon>Micromonosporaceae</taxon>
    </lineage>
</organism>
<evidence type="ECO:0000313" key="2">
    <source>
        <dbReference type="EMBL" id="GLH97794.1"/>
    </source>
</evidence>
<dbReference type="EMBL" id="BSDI01000013">
    <property type="protein sequence ID" value="GLH97794.1"/>
    <property type="molecule type" value="Genomic_DNA"/>
</dbReference>
<keyword evidence="1" id="KW-1133">Transmembrane helix</keyword>
<evidence type="ECO:0000313" key="3">
    <source>
        <dbReference type="Proteomes" id="UP001144280"/>
    </source>
</evidence>
<dbReference type="Proteomes" id="UP001144280">
    <property type="component" value="Unassembled WGS sequence"/>
</dbReference>
<evidence type="ECO:0000256" key="1">
    <source>
        <dbReference type="SAM" id="Phobius"/>
    </source>
</evidence>
<reference evidence="2" key="1">
    <citation type="submission" date="2022-12" db="EMBL/GenBank/DDBJ databases">
        <title>New Phytohabitans aurantiacus sp. RD004123 nov., an actinomycete isolated from soil.</title>
        <authorList>
            <person name="Triningsih D.W."/>
            <person name="Harunari E."/>
            <person name="Igarashi Y."/>
        </authorList>
    </citation>
    <scope>NUCLEOTIDE SEQUENCE</scope>
    <source>
        <strain evidence="2">RD004123</strain>
    </source>
</reference>
<comment type="caution">
    <text evidence="2">The sequence shown here is derived from an EMBL/GenBank/DDBJ whole genome shotgun (WGS) entry which is preliminary data.</text>
</comment>
<proteinExistence type="predicted"/>
<name>A0ABQ5QTR3_9ACTN</name>
<accession>A0ABQ5QTR3</accession>
<protein>
    <submittedName>
        <fullName evidence="2">Uncharacterized protein</fullName>
    </submittedName>
</protein>
<keyword evidence="3" id="KW-1185">Reference proteome</keyword>
<feature type="transmembrane region" description="Helical" evidence="1">
    <location>
        <begin position="96"/>
        <end position="116"/>
    </location>
</feature>
<sequence>MFTLYRGLAGSESAALGAVSAVGAQIYSFGQINADGSPFTANMAIDGSNLTNPTTGPRAFRSPAGAFGGSRPSARWRRASATLFRWETNMSRTGRGVTVVVAVMILAGGCGLALIFRDEVGCRLPLVECLKSEGELFVRNDRTDMITIKVDSSSIVVPPGQMKTLASLGCGGSVLIATDAAGTEVSQLAPDAECGTRTWIFHADGTTQVEPGHA</sequence>
<keyword evidence="1" id="KW-0812">Transmembrane</keyword>
<keyword evidence="1" id="KW-0472">Membrane</keyword>
<gene>
    <name evidence="2" type="ORF">Pa4123_30690</name>
</gene>